<reference evidence="3 4" key="1">
    <citation type="submission" date="2024-01" db="EMBL/GenBank/DDBJ databases">
        <title>A draft genome for the cacao thread blight pathogen Marasmiellus scandens.</title>
        <authorList>
            <person name="Baruah I.K."/>
            <person name="Leung J."/>
            <person name="Bukari Y."/>
            <person name="Amoako-Attah I."/>
            <person name="Meinhardt L.W."/>
            <person name="Bailey B.A."/>
            <person name="Cohen S.P."/>
        </authorList>
    </citation>
    <scope>NUCLEOTIDE SEQUENCE [LARGE SCALE GENOMIC DNA]</scope>
    <source>
        <strain evidence="3 4">GH-19</strain>
    </source>
</reference>
<dbReference type="PANTHER" id="PTHR44329:SF214">
    <property type="entry name" value="PROTEIN KINASE DOMAIN-CONTAINING PROTEIN"/>
    <property type="match status" value="1"/>
</dbReference>
<evidence type="ECO:0000259" key="2">
    <source>
        <dbReference type="PROSITE" id="PS50011"/>
    </source>
</evidence>
<keyword evidence="4" id="KW-1185">Reference proteome</keyword>
<dbReference type="PROSITE" id="PS00108">
    <property type="entry name" value="PROTEIN_KINASE_ST"/>
    <property type="match status" value="1"/>
</dbReference>
<dbReference type="PANTHER" id="PTHR44329">
    <property type="entry name" value="SERINE/THREONINE-PROTEIN KINASE TNNI3K-RELATED"/>
    <property type="match status" value="1"/>
</dbReference>
<dbReference type="InterPro" id="IPR008271">
    <property type="entry name" value="Ser/Thr_kinase_AS"/>
</dbReference>
<evidence type="ECO:0000313" key="3">
    <source>
        <dbReference type="EMBL" id="KAK7437373.1"/>
    </source>
</evidence>
<dbReference type="InterPro" id="IPR000719">
    <property type="entry name" value="Prot_kinase_dom"/>
</dbReference>
<name>A0ABR1IS12_9AGAR</name>
<protein>
    <submittedName>
        <fullName evidence="3">Rho guanine nucleotide exchange factor</fullName>
    </submittedName>
</protein>
<sequence length="563" mass="62859">MACEGPDNMKLRKYRTPGGKPSLSEDIRGVGNLRSASEDFTLLSVNENHNGVHGFRAASSESDLSRALRPNILLSQVEVILNDKAQYKRLLTQQGDLAQSILDLLQSIYDFPDTTSTLRSKTLSAMMHLSKKSGLYPNCLVLDNVTKIGEHPVAAGGFGEIWRGLIGGQMACLKVVKVYSNSDVQKLLKEFFKEAILWRQLDHPNVLPFLGLYFLDDSTQRVCLISPWMPNGNLRHFLSNNPDSSIDRARLVHDVACGICYLHEKKIVHGDLKGENILITVAGRATIADFGLARKVADTNGLRLSFMSTASHPKGSARWMAPECLLQGAGPTYRSDIYAFACVCYEIFTGLVPFHELPQDVSVIFQLSAGKRPLRPPDRSQPNDSVWKIIQECWSQEPSARPVAGILPGKIITATSRVIEPADVWDGLLSSQLREVLRRTAQHVDLCPPGSQLAKFLFEFPPELLTHSAIIHDQDVPSIPNIPTESELEPIMLPNPHEKPLPSIPNMHNPAILTTFQTAMGGDVRRDWEWNDLVTNGIRKNLSENETTRQWQDFFFSFLIFDF</sequence>
<feature type="domain" description="Protein kinase" evidence="2">
    <location>
        <begin position="147"/>
        <end position="419"/>
    </location>
</feature>
<accession>A0ABR1IS12</accession>
<dbReference type="InterPro" id="IPR051681">
    <property type="entry name" value="Ser/Thr_Kinases-Pseudokinases"/>
</dbReference>
<dbReference type="PROSITE" id="PS50011">
    <property type="entry name" value="PROTEIN_KINASE_DOM"/>
    <property type="match status" value="1"/>
</dbReference>
<dbReference type="Gene3D" id="1.10.510.10">
    <property type="entry name" value="Transferase(Phosphotransferase) domain 1"/>
    <property type="match status" value="1"/>
</dbReference>
<dbReference type="Proteomes" id="UP001498398">
    <property type="component" value="Unassembled WGS sequence"/>
</dbReference>
<dbReference type="InterPro" id="IPR011009">
    <property type="entry name" value="Kinase-like_dom_sf"/>
</dbReference>
<evidence type="ECO:0000256" key="1">
    <source>
        <dbReference type="SAM" id="MobiDB-lite"/>
    </source>
</evidence>
<dbReference type="PRINTS" id="PR00109">
    <property type="entry name" value="TYRKINASE"/>
</dbReference>
<comment type="caution">
    <text evidence="3">The sequence shown here is derived from an EMBL/GenBank/DDBJ whole genome shotgun (WGS) entry which is preliminary data.</text>
</comment>
<proteinExistence type="predicted"/>
<organism evidence="3 4">
    <name type="scientific">Marasmiellus scandens</name>
    <dbReference type="NCBI Taxonomy" id="2682957"/>
    <lineage>
        <taxon>Eukaryota</taxon>
        <taxon>Fungi</taxon>
        <taxon>Dikarya</taxon>
        <taxon>Basidiomycota</taxon>
        <taxon>Agaricomycotina</taxon>
        <taxon>Agaricomycetes</taxon>
        <taxon>Agaricomycetidae</taxon>
        <taxon>Agaricales</taxon>
        <taxon>Marasmiineae</taxon>
        <taxon>Omphalotaceae</taxon>
        <taxon>Marasmiellus</taxon>
    </lineage>
</organism>
<dbReference type="EMBL" id="JBANRG010000086">
    <property type="protein sequence ID" value="KAK7437373.1"/>
    <property type="molecule type" value="Genomic_DNA"/>
</dbReference>
<dbReference type="SMART" id="SM00220">
    <property type="entry name" value="S_TKc"/>
    <property type="match status" value="1"/>
</dbReference>
<gene>
    <name evidence="3" type="primary">TUS1_10</name>
    <name evidence="3" type="ORF">VKT23_018618</name>
</gene>
<dbReference type="SUPFAM" id="SSF56112">
    <property type="entry name" value="Protein kinase-like (PK-like)"/>
    <property type="match status" value="1"/>
</dbReference>
<feature type="region of interest" description="Disordered" evidence="1">
    <location>
        <begin position="1"/>
        <end position="23"/>
    </location>
</feature>
<dbReference type="InterPro" id="IPR001245">
    <property type="entry name" value="Ser-Thr/Tyr_kinase_cat_dom"/>
</dbReference>
<dbReference type="Pfam" id="PF07714">
    <property type="entry name" value="PK_Tyr_Ser-Thr"/>
    <property type="match status" value="1"/>
</dbReference>
<evidence type="ECO:0000313" key="4">
    <source>
        <dbReference type="Proteomes" id="UP001498398"/>
    </source>
</evidence>